<dbReference type="GO" id="GO:1990281">
    <property type="term" value="C:efflux pump complex"/>
    <property type="evidence" value="ECO:0007669"/>
    <property type="project" value="TreeGrafter"/>
</dbReference>
<dbReference type="GeneID" id="93090544"/>
<accession>A0A381DGS7</accession>
<dbReference type="SUPFAM" id="SSF111369">
    <property type="entry name" value="HlyD-like secretion proteins"/>
    <property type="match status" value="1"/>
</dbReference>
<dbReference type="RefSeq" id="WP_089182376.1">
    <property type="nucleotide sequence ID" value="NZ_CP043427.1"/>
</dbReference>
<keyword evidence="3" id="KW-1185">Reference proteome</keyword>
<dbReference type="Gene3D" id="2.40.30.170">
    <property type="match status" value="1"/>
</dbReference>
<evidence type="ECO:0000313" key="3">
    <source>
        <dbReference type="Proteomes" id="UP000254920"/>
    </source>
</evidence>
<dbReference type="PANTHER" id="PTHR30469:SF15">
    <property type="entry name" value="HLYD FAMILY OF SECRETION PROTEINS"/>
    <property type="match status" value="1"/>
</dbReference>
<dbReference type="AlphaFoldDB" id="A0A381DGS7"/>
<sequence length="255" mass="28691">MRLLDKVFLLIFTSLILQAQDFVYASFDVVAKNNSKLAMQSAGIVDKIYVDIGDIVKKGDVLLELKNDSELIMLQKAQNDLKLAIVSKQHAKSTLDKFDNVQNVTSKQVYENAKFEFDSSAVKENSAKIAIKEAKDKLDKKVLKTPYNGIISAKYIEIGEGVSGNVQPLFAMFSYPEVKLILSFDEKYKDIVKVGQKFIYNVGDKKDQVGKIDIIYPSINQKTRKIYAEVYTTNLTPGAFGEGKIEIDKVNIKER</sequence>
<dbReference type="PANTHER" id="PTHR30469">
    <property type="entry name" value="MULTIDRUG RESISTANCE PROTEIN MDTA"/>
    <property type="match status" value="1"/>
</dbReference>
<evidence type="ECO:0000313" key="2">
    <source>
        <dbReference type="EMBL" id="SUX09561.1"/>
    </source>
</evidence>
<dbReference type="NCBIfam" id="TIGR01730">
    <property type="entry name" value="RND_mfp"/>
    <property type="match status" value="1"/>
</dbReference>
<evidence type="ECO:0000256" key="1">
    <source>
        <dbReference type="ARBA" id="ARBA00009477"/>
    </source>
</evidence>
<protein>
    <submittedName>
        <fullName evidence="2">Membrane fusion component of efflux system</fullName>
    </submittedName>
</protein>
<dbReference type="Gene3D" id="2.40.50.100">
    <property type="match status" value="1"/>
</dbReference>
<organism evidence="2 3">
    <name type="scientific">Campylobacter sputorum subsp. sputorum</name>
    <dbReference type="NCBI Taxonomy" id="32024"/>
    <lineage>
        <taxon>Bacteria</taxon>
        <taxon>Pseudomonadati</taxon>
        <taxon>Campylobacterota</taxon>
        <taxon>Epsilonproteobacteria</taxon>
        <taxon>Campylobacterales</taxon>
        <taxon>Campylobacteraceae</taxon>
        <taxon>Campylobacter</taxon>
    </lineage>
</organism>
<name>A0A381DGS7_9BACT</name>
<gene>
    <name evidence="2" type="primary">cmeE</name>
    <name evidence="2" type="ORF">NCTC12475_00091</name>
</gene>
<dbReference type="Proteomes" id="UP000254920">
    <property type="component" value="Unassembled WGS sequence"/>
</dbReference>
<dbReference type="OrthoDB" id="5342664at2"/>
<dbReference type="GO" id="GO:0015562">
    <property type="term" value="F:efflux transmembrane transporter activity"/>
    <property type="evidence" value="ECO:0007669"/>
    <property type="project" value="TreeGrafter"/>
</dbReference>
<dbReference type="InterPro" id="IPR006143">
    <property type="entry name" value="RND_pump_MFP"/>
</dbReference>
<dbReference type="EMBL" id="UFVD01000001">
    <property type="protein sequence ID" value="SUX09561.1"/>
    <property type="molecule type" value="Genomic_DNA"/>
</dbReference>
<dbReference type="Gene3D" id="1.10.287.470">
    <property type="entry name" value="Helix hairpin bin"/>
    <property type="match status" value="1"/>
</dbReference>
<comment type="similarity">
    <text evidence="1">Belongs to the membrane fusion protein (MFP) (TC 8.A.1) family.</text>
</comment>
<proteinExistence type="inferred from homology"/>
<reference evidence="2 3" key="1">
    <citation type="submission" date="2018-06" db="EMBL/GenBank/DDBJ databases">
        <authorList>
            <consortium name="Pathogen Informatics"/>
            <person name="Doyle S."/>
        </authorList>
    </citation>
    <scope>NUCLEOTIDE SEQUENCE [LARGE SCALE GENOMIC DNA]</scope>
    <source>
        <strain evidence="2 3">NCTC12475</strain>
    </source>
</reference>